<dbReference type="Proteomes" id="UP000263268">
    <property type="component" value="Unassembled WGS sequence"/>
</dbReference>
<evidence type="ECO:0000313" key="2">
    <source>
        <dbReference type="Proteomes" id="UP000263268"/>
    </source>
</evidence>
<dbReference type="EMBL" id="DPRK01000178">
    <property type="protein sequence ID" value="HCY82073.1"/>
    <property type="molecule type" value="Genomic_DNA"/>
</dbReference>
<name>A0A3D6BSA2_9FLAO</name>
<reference evidence="1 2" key="1">
    <citation type="journal article" date="2018" name="Nat. Biotechnol.">
        <title>A standardized bacterial taxonomy based on genome phylogeny substantially revises the tree of life.</title>
        <authorList>
            <person name="Parks D.H."/>
            <person name="Chuvochina M."/>
            <person name="Waite D.W."/>
            <person name="Rinke C."/>
            <person name="Skarshewski A."/>
            <person name="Chaumeil P.A."/>
            <person name="Hugenholtz P."/>
        </authorList>
    </citation>
    <scope>NUCLEOTIDE SEQUENCE [LARGE SCALE GENOMIC DNA]</scope>
    <source>
        <strain evidence="1">UBA10227</strain>
    </source>
</reference>
<dbReference type="AlphaFoldDB" id="A0A3D6BSA2"/>
<comment type="caution">
    <text evidence="1">The sequence shown here is derived from an EMBL/GenBank/DDBJ whole genome shotgun (WGS) entry which is preliminary data.</text>
</comment>
<proteinExistence type="predicted"/>
<evidence type="ECO:0000313" key="1">
    <source>
        <dbReference type="EMBL" id="HCY82073.1"/>
    </source>
</evidence>
<sequence length="412" mass="47387">MLTILTTISHWQDVKNAIASVDRLDELVSIVTNADDVQPSSKWIIVDNNIISKPLDWHDTEPPYIIASENYTDNNLLAFVFYSLGNHQKVFEYTSEGSSLYNNLLTATNIQFGYEISEEEYEDASIMKHNQCIINHYGNYANRVTLEQLAQKYEDAVETSENDELKIFTAKQYINLLIDVQQFSKAEALIHSLENSAISEEAKNALNVQLATVMMQQLEMPFDNEKLITIQNLFQNGITFYEKHHLKVNAGLLLIDASEIANYQQDFVAPKDYINKAIQYFKEENIHEFLGEAGLRKATLLYTWSKNGQPQYYKPAINAFQDTLKVFKRDTHPQKFADIHHKMALIYSEIPVSPDEKPMWTAFCASSFKEALAFYTKDEYPYEYAMVSHNYATALINFPEAKLHNNLEKSFG</sequence>
<gene>
    <name evidence="1" type="ORF">DHV22_10965</name>
</gene>
<accession>A0A3D6BSA2</accession>
<protein>
    <submittedName>
        <fullName evidence="1">Uncharacterized protein</fullName>
    </submittedName>
</protein>
<organism evidence="1 2">
    <name type="scientific">Xanthomarina gelatinilytica</name>
    <dbReference type="NCBI Taxonomy" id="1137281"/>
    <lineage>
        <taxon>Bacteria</taxon>
        <taxon>Pseudomonadati</taxon>
        <taxon>Bacteroidota</taxon>
        <taxon>Flavobacteriia</taxon>
        <taxon>Flavobacteriales</taxon>
        <taxon>Flavobacteriaceae</taxon>
        <taxon>Xanthomarina</taxon>
    </lineage>
</organism>